<evidence type="ECO:0000313" key="3">
    <source>
        <dbReference type="Proteomes" id="UP000266841"/>
    </source>
</evidence>
<dbReference type="PANTHER" id="PTHR23084:SF263">
    <property type="entry name" value="MORN REPEAT-CONTAINING PROTEIN 1"/>
    <property type="match status" value="1"/>
</dbReference>
<dbReference type="EMBL" id="AGNL01025145">
    <property type="protein sequence ID" value="EJK58469.1"/>
    <property type="molecule type" value="Genomic_DNA"/>
</dbReference>
<organism evidence="2 3">
    <name type="scientific">Thalassiosira oceanica</name>
    <name type="common">Marine diatom</name>
    <dbReference type="NCBI Taxonomy" id="159749"/>
    <lineage>
        <taxon>Eukaryota</taxon>
        <taxon>Sar</taxon>
        <taxon>Stramenopiles</taxon>
        <taxon>Ochrophyta</taxon>
        <taxon>Bacillariophyta</taxon>
        <taxon>Coscinodiscophyceae</taxon>
        <taxon>Thalassiosirophycidae</taxon>
        <taxon>Thalassiosirales</taxon>
        <taxon>Thalassiosiraceae</taxon>
        <taxon>Thalassiosira</taxon>
    </lineage>
</organism>
<feature type="non-terminal residue" evidence="2">
    <location>
        <position position="1"/>
    </location>
</feature>
<proteinExistence type="predicted"/>
<dbReference type="Pfam" id="PF02493">
    <property type="entry name" value="MORN"/>
    <property type="match status" value="5"/>
</dbReference>
<keyword evidence="3" id="KW-1185">Reference proteome</keyword>
<name>K0S138_THAOC</name>
<dbReference type="SMART" id="SM00698">
    <property type="entry name" value="MORN"/>
    <property type="match status" value="3"/>
</dbReference>
<keyword evidence="1" id="KW-0677">Repeat</keyword>
<evidence type="ECO:0000256" key="1">
    <source>
        <dbReference type="ARBA" id="ARBA00022737"/>
    </source>
</evidence>
<dbReference type="AlphaFoldDB" id="K0S138"/>
<sequence>GSTYVGEALYEKRDGQGTLTRHGGVCDGVFKNGQFDEGTATNVKWSDNCRYTGQIVGGKMNGNGKITFADGGEFEGTFVDNSLREGKKTFDDVTMEGVFGNNGLPGPGKVTFDDGEVHEGAFENGEGVFEKGGLHGPGKITFTDGCEIEGDFAHGELVQGTITNAELANGGTYTGQVTCIPSDVDGRFVYVPNGTGKKTKHGEVYEGVFGVDGFKGKVTCANGEVNEGVFDVDDVLRKGKITFDDGEMHEGVFDVGGLREGKITFPGEGKNGEVKKEGVFVGDYLNGHGKITYADGVVLEGDFVNGCLNGHGKLTAADLSMEGNFVGGHLNGLGTLTHDDGGIIKGTFVDGYIDSGTAKNVKCDDGNIYTGEIVGGLPTGSRTTS</sequence>
<reference evidence="2 3" key="1">
    <citation type="journal article" date="2012" name="Genome Biol.">
        <title>Genome and low-iron response of an oceanic diatom adapted to chronic iron limitation.</title>
        <authorList>
            <person name="Lommer M."/>
            <person name="Specht M."/>
            <person name="Roy A.S."/>
            <person name="Kraemer L."/>
            <person name="Andreson R."/>
            <person name="Gutowska M.A."/>
            <person name="Wolf J."/>
            <person name="Bergner S.V."/>
            <person name="Schilhabel M.B."/>
            <person name="Klostermeier U.C."/>
            <person name="Beiko R.G."/>
            <person name="Rosenstiel P."/>
            <person name="Hippler M."/>
            <person name="Laroche J."/>
        </authorList>
    </citation>
    <scope>NUCLEOTIDE SEQUENCE [LARGE SCALE GENOMIC DNA]</scope>
    <source>
        <strain evidence="2 3">CCMP1005</strain>
    </source>
</reference>
<accession>K0S138</accession>
<evidence type="ECO:0008006" key="4">
    <source>
        <dbReference type="Google" id="ProtNLM"/>
    </source>
</evidence>
<gene>
    <name evidence="2" type="ORF">THAOC_21400</name>
</gene>
<dbReference type="Gene3D" id="2.20.110.10">
    <property type="entry name" value="Histone H3 K4-specific methyltransferase SET7/9 N-terminal domain"/>
    <property type="match status" value="3"/>
</dbReference>
<dbReference type="PANTHER" id="PTHR23084">
    <property type="entry name" value="PHOSPHATIDYLINOSITOL-4-PHOSPHATE 5-KINASE RELATED"/>
    <property type="match status" value="1"/>
</dbReference>
<dbReference type="Proteomes" id="UP000266841">
    <property type="component" value="Unassembled WGS sequence"/>
</dbReference>
<dbReference type="InterPro" id="IPR003409">
    <property type="entry name" value="MORN"/>
</dbReference>
<protein>
    <recommendedName>
        <fullName evidence="4">MORN repeat-containing protein</fullName>
    </recommendedName>
</protein>
<evidence type="ECO:0000313" key="2">
    <source>
        <dbReference type="EMBL" id="EJK58469.1"/>
    </source>
</evidence>
<dbReference type="OrthoDB" id="270720at2759"/>
<comment type="caution">
    <text evidence="2">The sequence shown here is derived from an EMBL/GenBank/DDBJ whole genome shotgun (WGS) entry which is preliminary data.</text>
</comment>
<dbReference type="SUPFAM" id="SSF82185">
    <property type="entry name" value="Histone H3 K4-specific methyltransferase SET7/9 N-terminal domain"/>
    <property type="match status" value="3"/>
</dbReference>